<evidence type="ECO:0000256" key="8">
    <source>
        <dbReference type="ARBA" id="ARBA00022842"/>
    </source>
</evidence>
<dbReference type="PROSITE" id="PS01012">
    <property type="entry name" value="FOLYLPOLYGLU_SYNT_2"/>
    <property type="match status" value="1"/>
</dbReference>
<dbReference type="EC" id="6.3.2.17" evidence="3"/>
<dbReference type="PIRSF" id="PIRSF001563">
    <property type="entry name" value="Folylpolyglu_synth"/>
    <property type="match status" value="1"/>
</dbReference>
<dbReference type="GO" id="GO:0008841">
    <property type="term" value="F:dihydrofolate synthase activity"/>
    <property type="evidence" value="ECO:0007669"/>
    <property type="project" value="TreeGrafter"/>
</dbReference>
<dbReference type="EMBL" id="JAHLFQ010000171">
    <property type="protein sequence ID" value="MBU3804586.1"/>
    <property type="molecule type" value="Genomic_DNA"/>
</dbReference>
<dbReference type="InterPro" id="IPR036615">
    <property type="entry name" value="Mur_ligase_C_dom_sf"/>
</dbReference>
<evidence type="ECO:0000256" key="1">
    <source>
        <dbReference type="ARBA" id="ARBA00001946"/>
    </source>
</evidence>
<dbReference type="PROSITE" id="PS01011">
    <property type="entry name" value="FOLYLPOLYGLU_SYNT_1"/>
    <property type="match status" value="1"/>
</dbReference>
<accession>A0A9E2NLM9</accession>
<dbReference type="Pfam" id="PF02875">
    <property type="entry name" value="Mur_ligase_C"/>
    <property type="match status" value="1"/>
</dbReference>
<dbReference type="FunFam" id="3.40.1190.10:FF:000011">
    <property type="entry name" value="Folylpolyglutamate synthase/dihydrofolate synthase"/>
    <property type="match status" value="1"/>
</dbReference>
<feature type="domain" description="Mur ligase central" evidence="13">
    <location>
        <begin position="44"/>
        <end position="264"/>
    </location>
</feature>
<dbReference type="PANTHER" id="PTHR11136">
    <property type="entry name" value="FOLYLPOLYGLUTAMATE SYNTHASE-RELATED"/>
    <property type="match status" value="1"/>
</dbReference>
<dbReference type="Gene3D" id="3.40.1190.10">
    <property type="entry name" value="Mur-like, catalytic domain"/>
    <property type="match status" value="1"/>
</dbReference>
<dbReference type="GO" id="GO:0004326">
    <property type="term" value="F:tetrahydrofolylpolyglutamate synthase activity"/>
    <property type="evidence" value="ECO:0007669"/>
    <property type="project" value="UniProtKB-EC"/>
</dbReference>
<dbReference type="InterPro" id="IPR001645">
    <property type="entry name" value="Folylpolyglutamate_synth"/>
</dbReference>
<dbReference type="AlphaFoldDB" id="A0A9E2NLM9"/>
<dbReference type="SUPFAM" id="SSF53623">
    <property type="entry name" value="MurD-like peptide ligases, catalytic domain"/>
    <property type="match status" value="1"/>
</dbReference>
<evidence type="ECO:0000256" key="3">
    <source>
        <dbReference type="ARBA" id="ARBA00013025"/>
    </source>
</evidence>
<comment type="similarity">
    <text evidence="2 11">Belongs to the folylpolyglutamate synthase family.</text>
</comment>
<evidence type="ECO:0000256" key="6">
    <source>
        <dbReference type="ARBA" id="ARBA00022741"/>
    </source>
</evidence>
<dbReference type="PANTHER" id="PTHR11136:SF0">
    <property type="entry name" value="DIHYDROFOLATE SYNTHETASE-RELATED"/>
    <property type="match status" value="1"/>
</dbReference>
<evidence type="ECO:0000256" key="2">
    <source>
        <dbReference type="ARBA" id="ARBA00008276"/>
    </source>
</evidence>
<dbReference type="InterPro" id="IPR004101">
    <property type="entry name" value="Mur_ligase_C"/>
</dbReference>
<evidence type="ECO:0000259" key="13">
    <source>
        <dbReference type="Pfam" id="PF08245"/>
    </source>
</evidence>
<evidence type="ECO:0000256" key="9">
    <source>
        <dbReference type="ARBA" id="ARBA00030592"/>
    </source>
</evidence>
<evidence type="ECO:0000256" key="5">
    <source>
        <dbReference type="ARBA" id="ARBA00022723"/>
    </source>
</evidence>
<keyword evidence="4 11" id="KW-0436">Ligase</keyword>
<sequence>MTREEVLTYLEGVNGKEIKLGLRQISALMERLNHPDEHLQIIHITGTNGKGSVSQFISQILQQAGYTVGCFNSPYFEVPNECIRINDEMILDKELIDYMEHMEPHIKVLQEKGIELSGFELLTALALLYFYKKRVDFVILEVGLGGLLDATNVISKSLVSVITKISVDHKDFLGSTLADIATQKAGIIKPNGLVIAPEQVQEVMKVIDDACHKEGAHIEWMRRDSIKDVVVQEEGTTFKIGDTHYELQMIGSHQAYNCAIAIKVIEVLREKKVLIVSNEQIQKGIYKTKWPGRFEKMSSKPKIFIDGAHNLDGIKSLAQTISQLKKCYSIGIIGILRDKEVDEMLSVICPQFDVLIVTTPNNPRAMAAEVLAEKIKQYSCEVYIDTKIQNALERALDLVDKHSEAQVIGFGSLYMIGELRHLILEK</sequence>
<comment type="catalytic activity">
    <reaction evidence="10">
        <text>(6S)-5,6,7,8-tetrahydrofolyl-(gamma-L-Glu)(n) + L-glutamate + ATP = (6S)-5,6,7,8-tetrahydrofolyl-(gamma-L-Glu)(n+1) + ADP + phosphate + H(+)</text>
        <dbReference type="Rhea" id="RHEA:10580"/>
        <dbReference type="Rhea" id="RHEA-COMP:14738"/>
        <dbReference type="Rhea" id="RHEA-COMP:14740"/>
        <dbReference type="ChEBI" id="CHEBI:15378"/>
        <dbReference type="ChEBI" id="CHEBI:29985"/>
        <dbReference type="ChEBI" id="CHEBI:30616"/>
        <dbReference type="ChEBI" id="CHEBI:43474"/>
        <dbReference type="ChEBI" id="CHEBI:141005"/>
        <dbReference type="ChEBI" id="CHEBI:456216"/>
        <dbReference type="EC" id="6.3.2.17"/>
    </reaction>
</comment>
<evidence type="ECO:0000256" key="4">
    <source>
        <dbReference type="ARBA" id="ARBA00022598"/>
    </source>
</evidence>
<gene>
    <name evidence="14" type="ORF">H9872_07500</name>
</gene>
<dbReference type="NCBIfam" id="TIGR01499">
    <property type="entry name" value="folC"/>
    <property type="match status" value="1"/>
</dbReference>
<reference evidence="14" key="2">
    <citation type="submission" date="2021-04" db="EMBL/GenBank/DDBJ databases">
        <authorList>
            <person name="Gilroy R."/>
        </authorList>
    </citation>
    <scope>NUCLEOTIDE SEQUENCE</scope>
    <source>
        <strain evidence="14">B5-657</strain>
    </source>
</reference>
<proteinExistence type="inferred from homology"/>
<dbReference type="InterPro" id="IPR013221">
    <property type="entry name" value="Mur_ligase_cen"/>
</dbReference>
<evidence type="ECO:0000313" key="14">
    <source>
        <dbReference type="EMBL" id="MBU3804586.1"/>
    </source>
</evidence>
<evidence type="ECO:0000313" key="15">
    <source>
        <dbReference type="Proteomes" id="UP000824229"/>
    </source>
</evidence>
<dbReference type="GO" id="GO:0005737">
    <property type="term" value="C:cytoplasm"/>
    <property type="evidence" value="ECO:0007669"/>
    <property type="project" value="TreeGrafter"/>
</dbReference>
<evidence type="ECO:0000256" key="11">
    <source>
        <dbReference type="PIRNR" id="PIRNR001563"/>
    </source>
</evidence>
<evidence type="ECO:0000256" key="7">
    <source>
        <dbReference type="ARBA" id="ARBA00022840"/>
    </source>
</evidence>
<comment type="cofactor">
    <cofactor evidence="1">
        <name>Mg(2+)</name>
        <dbReference type="ChEBI" id="CHEBI:18420"/>
    </cofactor>
</comment>
<dbReference type="SUPFAM" id="SSF53244">
    <property type="entry name" value="MurD-like peptide ligases, peptide-binding domain"/>
    <property type="match status" value="1"/>
</dbReference>
<dbReference type="Gene3D" id="3.90.190.20">
    <property type="entry name" value="Mur ligase, C-terminal domain"/>
    <property type="match status" value="1"/>
</dbReference>
<keyword evidence="5" id="KW-0479">Metal-binding</keyword>
<feature type="domain" description="Mur ligase C-terminal" evidence="12">
    <location>
        <begin position="292"/>
        <end position="401"/>
    </location>
</feature>
<name>A0A9E2NLM9_9FIRM</name>
<dbReference type="Proteomes" id="UP000824229">
    <property type="component" value="Unassembled WGS sequence"/>
</dbReference>
<keyword evidence="7 11" id="KW-0067">ATP-binding</keyword>
<dbReference type="GO" id="GO:0046872">
    <property type="term" value="F:metal ion binding"/>
    <property type="evidence" value="ECO:0007669"/>
    <property type="project" value="UniProtKB-KW"/>
</dbReference>
<reference evidence="14" key="1">
    <citation type="journal article" date="2021" name="PeerJ">
        <title>Extensive microbial diversity within the chicken gut microbiome revealed by metagenomics and culture.</title>
        <authorList>
            <person name="Gilroy R."/>
            <person name="Ravi A."/>
            <person name="Getino M."/>
            <person name="Pursley I."/>
            <person name="Horton D.L."/>
            <person name="Alikhan N.F."/>
            <person name="Baker D."/>
            <person name="Gharbi K."/>
            <person name="Hall N."/>
            <person name="Watson M."/>
            <person name="Adriaenssens E.M."/>
            <person name="Foster-Nyarko E."/>
            <person name="Jarju S."/>
            <person name="Secka A."/>
            <person name="Antonio M."/>
            <person name="Oren A."/>
            <person name="Chaudhuri R.R."/>
            <person name="La Ragione R."/>
            <person name="Hildebrand F."/>
            <person name="Pallen M.J."/>
        </authorList>
    </citation>
    <scope>NUCLEOTIDE SEQUENCE</scope>
    <source>
        <strain evidence="14">B5-657</strain>
    </source>
</reference>
<dbReference type="InterPro" id="IPR018109">
    <property type="entry name" value="Folylpolyglutamate_synth_CS"/>
</dbReference>
<keyword evidence="8" id="KW-0460">Magnesium</keyword>
<evidence type="ECO:0000256" key="10">
    <source>
        <dbReference type="ARBA" id="ARBA00047493"/>
    </source>
</evidence>
<keyword evidence="6 11" id="KW-0547">Nucleotide-binding</keyword>
<dbReference type="GO" id="GO:0005524">
    <property type="term" value="F:ATP binding"/>
    <property type="evidence" value="ECO:0007669"/>
    <property type="project" value="UniProtKB-KW"/>
</dbReference>
<evidence type="ECO:0000259" key="12">
    <source>
        <dbReference type="Pfam" id="PF02875"/>
    </source>
</evidence>
<comment type="caution">
    <text evidence="14">The sequence shown here is derived from an EMBL/GenBank/DDBJ whole genome shotgun (WGS) entry which is preliminary data.</text>
</comment>
<organism evidence="14 15">
    <name type="scientific">Candidatus Cellulosilyticum pullistercoris</name>
    <dbReference type="NCBI Taxonomy" id="2838521"/>
    <lineage>
        <taxon>Bacteria</taxon>
        <taxon>Bacillati</taxon>
        <taxon>Bacillota</taxon>
        <taxon>Clostridia</taxon>
        <taxon>Lachnospirales</taxon>
        <taxon>Cellulosilyticaceae</taxon>
        <taxon>Cellulosilyticum</taxon>
    </lineage>
</organism>
<dbReference type="InterPro" id="IPR036565">
    <property type="entry name" value="Mur-like_cat_sf"/>
</dbReference>
<dbReference type="Pfam" id="PF08245">
    <property type="entry name" value="Mur_ligase_M"/>
    <property type="match status" value="1"/>
</dbReference>
<protein>
    <recommendedName>
        <fullName evidence="3">tetrahydrofolate synthase</fullName>
        <ecNumber evidence="3">6.3.2.17</ecNumber>
    </recommendedName>
    <alternativeName>
        <fullName evidence="9">Tetrahydrofolylpolyglutamate synthase</fullName>
    </alternativeName>
</protein>